<evidence type="ECO:0000256" key="3">
    <source>
        <dbReference type="ARBA" id="ARBA00022692"/>
    </source>
</evidence>
<keyword evidence="4 7" id="KW-1133">Transmembrane helix</keyword>
<evidence type="ECO:0000313" key="9">
    <source>
        <dbReference type="Proteomes" id="UP000248806"/>
    </source>
</evidence>
<feature type="transmembrane region" description="Helical" evidence="7">
    <location>
        <begin position="134"/>
        <end position="153"/>
    </location>
</feature>
<dbReference type="GO" id="GO:0015086">
    <property type="term" value="F:cadmium ion transmembrane transporter activity"/>
    <property type="evidence" value="ECO:0007669"/>
    <property type="project" value="TreeGrafter"/>
</dbReference>
<dbReference type="GO" id="GO:0034755">
    <property type="term" value="P:iron ion transmembrane transport"/>
    <property type="evidence" value="ECO:0007669"/>
    <property type="project" value="TreeGrafter"/>
</dbReference>
<feature type="transmembrane region" description="Helical" evidence="7">
    <location>
        <begin position="398"/>
        <end position="424"/>
    </location>
</feature>
<organism evidence="8 9">
    <name type="scientific">Thermosporothrix hazakensis</name>
    <dbReference type="NCBI Taxonomy" id="644383"/>
    <lineage>
        <taxon>Bacteria</taxon>
        <taxon>Bacillati</taxon>
        <taxon>Chloroflexota</taxon>
        <taxon>Ktedonobacteria</taxon>
        <taxon>Ktedonobacterales</taxon>
        <taxon>Thermosporotrichaceae</taxon>
        <taxon>Thermosporothrix</taxon>
    </lineage>
</organism>
<comment type="caution">
    <text evidence="8">The sequence shown here is derived from an EMBL/GenBank/DDBJ whole genome shotgun (WGS) entry which is preliminary data.</text>
</comment>
<dbReference type="AlphaFoldDB" id="A0A326UC11"/>
<gene>
    <name evidence="8" type="ORF">EI42_00084</name>
</gene>
<feature type="region of interest" description="Disordered" evidence="6">
    <location>
        <begin position="33"/>
        <end position="52"/>
    </location>
</feature>
<feature type="transmembrane region" description="Helical" evidence="7">
    <location>
        <begin position="325"/>
        <end position="351"/>
    </location>
</feature>
<keyword evidence="5 7" id="KW-0472">Membrane</keyword>
<reference evidence="8 9" key="1">
    <citation type="submission" date="2018-06" db="EMBL/GenBank/DDBJ databases">
        <title>Genomic Encyclopedia of Archaeal and Bacterial Type Strains, Phase II (KMG-II): from individual species to whole genera.</title>
        <authorList>
            <person name="Goeker M."/>
        </authorList>
    </citation>
    <scope>NUCLEOTIDE SEQUENCE [LARGE SCALE GENOMIC DNA]</scope>
    <source>
        <strain evidence="8 9">ATCC BAA-1881</strain>
    </source>
</reference>
<accession>A0A326UC11</accession>
<feature type="transmembrane region" description="Helical" evidence="7">
    <location>
        <begin position="94"/>
        <end position="113"/>
    </location>
</feature>
<dbReference type="Pfam" id="PF01566">
    <property type="entry name" value="Nramp"/>
    <property type="match status" value="1"/>
</dbReference>
<feature type="transmembrane region" description="Helical" evidence="7">
    <location>
        <begin position="372"/>
        <end position="392"/>
    </location>
</feature>
<evidence type="ECO:0000256" key="7">
    <source>
        <dbReference type="SAM" id="Phobius"/>
    </source>
</evidence>
<feature type="transmembrane region" description="Helical" evidence="7">
    <location>
        <begin position="57"/>
        <end position="74"/>
    </location>
</feature>
<evidence type="ECO:0000256" key="1">
    <source>
        <dbReference type="ARBA" id="ARBA00004141"/>
    </source>
</evidence>
<feature type="compositionally biased region" description="Basic and acidic residues" evidence="6">
    <location>
        <begin position="33"/>
        <end position="44"/>
    </location>
</feature>
<protein>
    <submittedName>
        <fullName evidence="8">NRAMP (Natural resistance-associated macrophage protein)-like metal ion transporter</fullName>
    </submittedName>
</protein>
<keyword evidence="9" id="KW-1185">Reference proteome</keyword>
<dbReference type="InterPro" id="IPR001046">
    <property type="entry name" value="NRAMP_fam"/>
</dbReference>
<evidence type="ECO:0000313" key="8">
    <source>
        <dbReference type="EMBL" id="PZW35918.1"/>
    </source>
</evidence>
<dbReference type="Proteomes" id="UP000248806">
    <property type="component" value="Unassembled WGS sequence"/>
</dbReference>
<comment type="subcellular location">
    <subcellularLocation>
        <location evidence="1">Membrane</location>
        <topology evidence="1">Multi-pass membrane protein</topology>
    </subcellularLocation>
</comment>
<dbReference type="PANTHER" id="PTHR11706:SF33">
    <property type="entry name" value="NATURAL RESISTANCE-ASSOCIATED MACROPHAGE PROTEIN 2"/>
    <property type="match status" value="1"/>
</dbReference>
<evidence type="ECO:0000256" key="2">
    <source>
        <dbReference type="ARBA" id="ARBA00022448"/>
    </source>
</evidence>
<keyword evidence="3 7" id="KW-0812">Transmembrane</keyword>
<feature type="transmembrane region" description="Helical" evidence="7">
    <location>
        <begin position="282"/>
        <end position="305"/>
    </location>
</feature>
<proteinExistence type="predicted"/>
<dbReference type="GO" id="GO:0005886">
    <property type="term" value="C:plasma membrane"/>
    <property type="evidence" value="ECO:0007669"/>
    <property type="project" value="TreeGrafter"/>
</dbReference>
<evidence type="ECO:0000256" key="5">
    <source>
        <dbReference type="ARBA" id="ARBA00023136"/>
    </source>
</evidence>
<keyword evidence="2" id="KW-0813">Transport</keyword>
<feature type="transmembrane region" description="Helical" evidence="7">
    <location>
        <begin position="436"/>
        <end position="459"/>
    </location>
</feature>
<name>A0A326UC11_THEHA</name>
<evidence type="ECO:0000256" key="4">
    <source>
        <dbReference type="ARBA" id="ARBA00022989"/>
    </source>
</evidence>
<feature type="transmembrane region" description="Helical" evidence="7">
    <location>
        <begin position="240"/>
        <end position="261"/>
    </location>
</feature>
<sequence>MIRSDAKITKQGGWGGAFRTLCPDERPMKIWRQKDKQTKSDRAERKKHARSRFRSSPLYKLLTVLGPGLIAANAGNDAGGIATFSTSGASFGYALLWALVLAGICLAIVQEMCARMGAVTGKGLADLIREQFGVRWAALAMLALLIANTGVTISEFMGIAMSVQVLFNDPHTPWVYVVVPVAAIALWWLVIKGSYRRVEKIFLVMSLGFLAYIPAAFAAHPDWSAVGRELVLPTLSGNSAYLLAAVALVGTTISPYMQFFVQASVADKGIHAGEYFYEQVDVYSGTAFAVLIACFVVVTTGATLYPNTPVETALDAALALKDFAGPYATILFGVGLFGASLLAAAVLPLSTSYAICEAFGFERGVSRSFKEAPVFQSIFTGLIILGVIVTLIPGLPLIQVLLFLQSVNAAMLPILLVFIILLVNNRRLMGRRVNGIVFNIICWATVILITLMIVVLMWVNSIWPLLAPLFHLG</sequence>
<dbReference type="GO" id="GO:0005384">
    <property type="term" value="F:manganese ion transmembrane transporter activity"/>
    <property type="evidence" value="ECO:0007669"/>
    <property type="project" value="TreeGrafter"/>
</dbReference>
<feature type="transmembrane region" description="Helical" evidence="7">
    <location>
        <begin position="202"/>
        <end position="220"/>
    </location>
</feature>
<evidence type="ECO:0000256" key="6">
    <source>
        <dbReference type="SAM" id="MobiDB-lite"/>
    </source>
</evidence>
<dbReference type="EMBL" id="QKUF01000001">
    <property type="protein sequence ID" value="PZW35918.1"/>
    <property type="molecule type" value="Genomic_DNA"/>
</dbReference>
<dbReference type="NCBIfam" id="NF037982">
    <property type="entry name" value="Nramp_1"/>
    <property type="match status" value="1"/>
</dbReference>
<dbReference type="PANTHER" id="PTHR11706">
    <property type="entry name" value="SOLUTE CARRIER PROTEIN FAMILY 11 MEMBER"/>
    <property type="match status" value="1"/>
</dbReference>
<feature type="transmembrane region" description="Helical" evidence="7">
    <location>
        <begin position="173"/>
        <end position="190"/>
    </location>
</feature>